<gene>
    <name evidence="2" type="ORF">QU665_11405</name>
</gene>
<accession>A0AAW9KH21</accession>
<proteinExistence type="predicted"/>
<evidence type="ECO:0000313" key="3">
    <source>
        <dbReference type="Proteomes" id="UP001289581"/>
    </source>
</evidence>
<dbReference type="Proteomes" id="UP001289581">
    <property type="component" value="Unassembled WGS sequence"/>
</dbReference>
<keyword evidence="3" id="KW-1185">Reference proteome</keyword>
<reference evidence="2 3" key="1">
    <citation type="submission" date="2023-06" db="EMBL/GenBank/DDBJ databases">
        <title>Actinomyces orist ORNL 0101 HMT-893 genome.</title>
        <authorList>
            <person name="Johnston C.D."/>
            <person name="Chen T."/>
            <person name="Dewhirst F.E."/>
        </authorList>
    </citation>
    <scope>NUCLEOTIDE SEQUENCE [LARGE SCALE GENOMIC DNA]</scope>
    <source>
        <strain evidence="2 3">ORNL 0101</strain>
    </source>
</reference>
<dbReference type="EMBL" id="JAXBCZ010000002">
    <property type="protein sequence ID" value="MEA1305663.1"/>
    <property type="molecule type" value="Genomic_DNA"/>
</dbReference>
<keyword evidence="1" id="KW-0812">Transmembrane</keyword>
<keyword evidence="1" id="KW-0472">Membrane</keyword>
<dbReference type="AlphaFoldDB" id="A0AAW9KH21"/>
<sequence length="251" mass="26757">MVSADGASRDLVDRLAATIRWRPTRVPTLSAVVLYPGEAMSCIDPGLIVDIVSGAAGIGGLLLAGLANKRAKEANRLTEKANDVAAKSLTEAQKATCVAQEGNRIAGDANTVAERALAATTDHIQYRWKIEIEGEPPAITVVNDSAHPAMHVTISVDDGHEVIATGSADTVPGLSKLPLGLEGALQKHIERSRKHQTVVVSDGFVGIRSNYHFDLRFTITAETDSGVPHSDVIQQRFSISQGKIKTVRRRG</sequence>
<organism evidence="2 3">
    <name type="scientific">Actinomyces oris</name>
    <dbReference type="NCBI Taxonomy" id="544580"/>
    <lineage>
        <taxon>Bacteria</taxon>
        <taxon>Bacillati</taxon>
        <taxon>Actinomycetota</taxon>
        <taxon>Actinomycetes</taxon>
        <taxon>Actinomycetales</taxon>
        <taxon>Actinomycetaceae</taxon>
        <taxon>Actinomyces</taxon>
    </lineage>
</organism>
<name>A0AAW9KH21_9ACTO</name>
<evidence type="ECO:0000256" key="1">
    <source>
        <dbReference type="SAM" id="Phobius"/>
    </source>
</evidence>
<evidence type="ECO:0000313" key="2">
    <source>
        <dbReference type="EMBL" id="MEA1305663.1"/>
    </source>
</evidence>
<dbReference type="RefSeq" id="WP_322913112.1">
    <property type="nucleotide sequence ID" value="NZ_JAXBCZ010000002.1"/>
</dbReference>
<protein>
    <submittedName>
        <fullName evidence="2">Uncharacterized protein</fullName>
    </submittedName>
</protein>
<keyword evidence="1" id="KW-1133">Transmembrane helix</keyword>
<comment type="caution">
    <text evidence="2">The sequence shown here is derived from an EMBL/GenBank/DDBJ whole genome shotgun (WGS) entry which is preliminary data.</text>
</comment>
<feature type="transmembrane region" description="Helical" evidence="1">
    <location>
        <begin position="47"/>
        <end position="67"/>
    </location>
</feature>